<dbReference type="FunFam" id="2.60.40.10:FF:000169">
    <property type="entry name" value="1,4-alpha-glucan branching enzyme GlgB"/>
    <property type="match status" value="1"/>
</dbReference>
<dbReference type="EC" id="2.4.1.18" evidence="10"/>
<dbReference type="SUPFAM" id="SSF51445">
    <property type="entry name" value="(Trans)glycosidases"/>
    <property type="match status" value="1"/>
</dbReference>
<name>A0A0D8BW65_GEOKU</name>
<dbReference type="InterPro" id="IPR013783">
    <property type="entry name" value="Ig-like_fold"/>
</dbReference>
<feature type="active site" description="Nucleophile" evidence="10 11">
    <location>
        <position position="309"/>
    </location>
</feature>
<dbReference type="GO" id="GO:0043169">
    <property type="term" value="F:cation binding"/>
    <property type="evidence" value="ECO:0007669"/>
    <property type="project" value="InterPro"/>
</dbReference>
<organism evidence="14 15">
    <name type="scientific">Geobacillus kaustophilus</name>
    <dbReference type="NCBI Taxonomy" id="1462"/>
    <lineage>
        <taxon>Bacteria</taxon>
        <taxon>Bacillati</taxon>
        <taxon>Bacillota</taxon>
        <taxon>Bacilli</taxon>
        <taxon>Bacillales</taxon>
        <taxon>Anoxybacillaceae</taxon>
        <taxon>Geobacillus</taxon>
        <taxon>Geobacillus thermoleovorans group</taxon>
    </lineage>
</organism>
<gene>
    <name evidence="10 14" type="primary">glgB</name>
    <name evidence="14" type="ORF">LG52_104</name>
</gene>
<dbReference type="InterPro" id="IPR044143">
    <property type="entry name" value="GlgB_N_E_set_prok"/>
</dbReference>
<dbReference type="Pfam" id="PF02806">
    <property type="entry name" value="Alpha-amylase_C"/>
    <property type="match status" value="1"/>
</dbReference>
<dbReference type="SUPFAM" id="SSF81296">
    <property type="entry name" value="E set domains"/>
    <property type="match status" value="1"/>
</dbReference>
<comment type="similarity">
    <text evidence="4 10">Belongs to the glycosyl hydrolase 13 family. GlgB subfamily.</text>
</comment>
<dbReference type="GO" id="GO:0003844">
    <property type="term" value="F:1,4-alpha-glucan branching enzyme activity"/>
    <property type="evidence" value="ECO:0007669"/>
    <property type="project" value="UniProtKB-UniRule"/>
</dbReference>
<evidence type="ECO:0000256" key="2">
    <source>
        <dbReference type="ARBA" id="ARBA00002953"/>
    </source>
</evidence>
<dbReference type="InterPro" id="IPR037439">
    <property type="entry name" value="Branching_enzy"/>
</dbReference>
<feature type="domain" description="Glycosyl hydrolase family 13 catalytic" evidence="13">
    <location>
        <begin position="152"/>
        <end position="484"/>
    </location>
</feature>
<sequence>MIAANPTDLEVYLFHEGRLYQSYELFGAHVIRDGGAVGTRFCVWAPHAREVRLVGSFNGWDGAKFRLTKVNDEGVWTIVVPENLEGHLYKYEIITPDGRVLLKADPYAFYSELRPHTASIVYDLKGYEWNDQPWQRKKRRKRIYDQPMVIYELHFGSWKKKPDGCFYTYREMADELIPYVLERGFTHIELLPLGEHPLDRSWGYQGTGYYSVTSRYGTPHDFMYFVDRCHQAGLGVIIDWAPGHFCKDAHGLYMFDGAPTYEYANEKDRENYVWGTANFDLGKLEVRSFLISNALFWMKYYHIDGFRVDAVANMLYWPNNDQLYENPYAVEFLRQLNEAVFAYDPNILMIAEDSTDWSRVTAPTYDGGLGFNYKWNMGWMNDMLKYMETPPHERKYVHNQVSFSLLYAYSENFILPFSHDEVVHGKKSLLNKMPGSYEEKFAQLRLLYGYMMAHPGKKLLFMGSEFAQFDEWKFEGELDWGLFDFELHRKMAEYVKLLIACYKRYKPFYELDHDPRGFEWIDVHNAEQSIFSFIRRGKKEGDVLVIVCNFTNQAYDDYKVGVPLLAPYREVLNSDAAEFGGSGHVNRKRLSAFNEPFHGKPYHVRMTIPLFGISILRPVQKRGERKKNEEDVHRHVIGRWARKPSSLADDKHRETGRAVRREVPHH</sequence>
<reference evidence="14 15" key="1">
    <citation type="submission" date="2015-01" db="EMBL/GenBank/DDBJ databases">
        <authorList>
            <person name="Filippidou S."/>
            <person name="Jeanneret N."/>
            <person name="Russel-Delif L."/>
            <person name="Junier T."/>
            <person name="Wunderlin T."/>
            <person name="Molina V."/>
            <person name="Johnson S.L."/>
            <person name="Davenport K.W."/>
            <person name="Chain P.S."/>
            <person name="Dorador C."/>
            <person name="Junier P."/>
        </authorList>
    </citation>
    <scope>NUCLEOTIDE SEQUENCE [LARGE SCALE GENOMIC DNA]</scope>
    <source>
        <strain evidence="14 15">Et7/4</strain>
    </source>
</reference>
<dbReference type="PANTHER" id="PTHR43651">
    <property type="entry name" value="1,4-ALPHA-GLUCAN-BRANCHING ENZYME"/>
    <property type="match status" value="1"/>
</dbReference>
<dbReference type="CDD" id="cd02855">
    <property type="entry name" value="E_set_GBE_prok_N"/>
    <property type="match status" value="1"/>
</dbReference>
<evidence type="ECO:0000259" key="13">
    <source>
        <dbReference type="SMART" id="SM00642"/>
    </source>
</evidence>
<dbReference type="NCBIfam" id="NF008967">
    <property type="entry name" value="PRK12313.1"/>
    <property type="match status" value="1"/>
</dbReference>
<evidence type="ECO:0000313" key="14">
    <source>
        <dbReference type="EMBL" id="KJE28441.1"/>
    </source>
</evidence>
<accession>A0A0D8BW65</accession>
<evidence type="ECO:0000256" key="3">
    <source>
        <dbReference type="ARBA" id="ARBA00004964"/>
    </source>
</evidence>
<dbReference type="FunFam" id="2.60.40.1180:FF:000002">
    <property type="entry name" value="1,4-alpha-glucan branching enzyme GlgB"/>
    <property type="match status" value="1"/>
</dbReference>
<evidence type="ECO:0000256" key="5">
    <source>
        <dbReference type="ARBA" id="ARBA00022600"/>
    </source>
</evidence>
<dbReference type="InterPro" id="IPR004193">
    <property type="entry name" value="Glyco_hydro_13_N"/>
</dbReference>
<keyword evidence="9 10" id="KW-0119">Carbohydrate metabolism</keyword>
<protein>
    <recommendedName>
        <fullName evidence="10">1,4-alpha-glucan branching enzyme GlgB</fullName>
        <ecNumber evidence="10">2.4.1.18</ecNumber>
    </recommendedName>
    <alternativeName>
        <fullName evidence="10">1,4-alpha-D-glucan:1,4-alpha-D-glucan 6-glucosyl-transferase</fullName>
    </alternativeName>
    <alternativeName>
        <fullName evidence="10">Alpha-(1-&gt;4)-glucan branching enzyme</fullName>
    </alternativeName>
    <alternativeName>
        <fullName evidence="10">Glycogen branching enzyme</fullName>
        <shortName evidence="10">BE</shortName>
    </alternativeName>
</protein>
<dbReference type="Pfam" id="PF02922">
    <property type="entry name" value="CBM_48"/>
    <property type="match status" value="1"/>
</dbReference>
<dbReference type="PATRIC" id="fig|1462.6.peg.194"/>
<proteinExistence type="inferred from homology"/>
<evidence type="ECO:0000256" key="6">
    <source>
        <dbReference type="ARBA" id="ARBA00022676"/>
    </source>
</evidence>
<dbReference type="CDD" id="cd11322">
    <property type="entry name" value="AmyAc_Glg_BE"/>
    <property type="match status" value="1"/>
</dbReference>
<evidence type="ECO:0000256" key="10">
    <source>
        <dbReference type="HAMAP-Rule" id="MF_00685"/>
    </source>
</evidence>
<evidence type="ECO:0000256" key="7">
    <source>
        <dbReference type="ARBA" id="ARBA00022679"/>
    </source>
</evidence>
<dbReference type="GO" id="GO:0005829">
    <property type="term" value="C:cytosol"/>
    <property type="evidence" value="ECO:0007669"/>
    <property type="project" value="TreeGrafter"/>
</dbReference>
<keyword evidence="6 10" id="KW-0328">Glycosyltransferase</keyword>
<dbReference type="Pfam" id="PF00128">
    <property type="entry name" value="Alpha-amylase"/>
    <property type="match status" value="2"/>
</dbReference>
<keyword evidence="5 10" id="KW-0321">Glycogen metabolism</keyword>
<evidence type="ECO:0000256" key="12">
    <source>
        <dbReference type="SAM" id="MobiDB-lite"/>
    </source>
</evidence>
<dbReference type="UniPathway" id="UPA00164"/>
<dbReference type="Gene3D" id="3.20.20.80">
    <property type="entry name" value="Glycosidases"/>
    <property type="match status" value="1"/>
</dbReference>
<comment type="subunit">
    <text evidence="10">Monomer.</text>
</comment>
<feature type="active site" description="Proton donor" evidence="10 11">
    <location>
        <position position="352"/>
    </location>
</feature>
<dbReference type="InterPro" id="IPR006048">
    <property type="entry name" value="A-amylase/branching_C"/>
</dbReference>
<evidence type="ECO:0000256" key="9">
    <source>
        <dbReference type="ARBA" id="ARBA00023277"/>
    </source>
</evidence>
<dbReference type="SMART" id="SM00642">
    <property type="entry name" value="Aamy"/>
    <property type="match status" value="1"/>
</dbReference>
<evidence type="ECO:0000256" key="11">
    <source>
        <dbReference type="PIRSR" id="PIRSR000463-1"/>
    </source>
</evidence>
<dbReference type="Gene3D" id="2.60.40.10">
    <property type="entry name" value="Immunoglobulins"/>
    <property type="match status" value="1"/>
</dbReference>
<dbReference type="HAMAP" id="MF_00685">
    <property type="entry name" value="GlgB"/>
    <property type="match status" value="1"/>
</dbReference>
<dbReference type="InterPro" id="IPR006047">
    <property type="entry name" value="GH13_cat_dom"/>
</dbReference>
<dbReference type="InterPro" id="IPR006407">
    <property type="entry name" value="GlgB"/>
</dbReference>
<keyword evidence="7 10" id="KW-0808">Transferase</keyword>
<feature type="region of interest" description="Disordered" evidence="12">
    <location>
        <begin position="643"/>
        <end position="666"/>
    </location>
</feature>
<evidence type="ECO:0000313" key="15">
    <source>
        <dbReference type="Proteomes" id="UP000032522"/>
    </source>
</evidence>
<comment type="caution">
    <text evidence="14">The sequence shown here is derived from an EMBL/GenBank/DDBJ whole genome shotgun (WGS) entry which is preliminary data.</text>
</comment>
<dbReference type="FunFam" id="3.20.20.80:FF:000003">
    <property type="entry name" value="1,4-alpha-glucan branching enzyme GlgB"/>
    <property type="match status" value="1"/>
</dbReference>
<comment type="catalytic activity">
    <reaction evidence="1 10">
        <text>Transfers a segment of a (1-&gt;4)-alpha-D-glucan chain to a primary hydroxy group in a similar glucan chain.</text>
        <dbReference type="EC" id="2.4.1.18"/>
    </reaction>
</comment>
<comment type="pathway">
    <text evidence="3 10">Glycan biosynthesis; glycogen biosynthesis.</text>
</comment>
<dbReference type="InterPro" id="IPR014756">
    <property type="entry name" value="Ig_E-set"/>
</dbReference>
<dbReference type="EMBL" id="JYBP01000003">
    <property type="protein sequence ID" value="KJE28441.1"/>
    <property type="molecule type" value="Genomic_DNA"/>
</dbReference>
<dbReference type="PIRSF" id="PIRSF000463">
    <property type="entry name" value="GlgB"/>
    <property type="match status" value="1"/>
</dbReference>
<dbReference type="SUPFAM" id="SSF51011">
    <property type="entry name" value="Glycosyl hydrolase domain"/>
    <property type="match status" value="1"/>
</dbReference>
<dbReference type="Gene3D" id="2.60.40.1180">
    <property type="entry name" value="Golgi alpha-mannosidase II"/>
    <property type="match status" value="1"/>
</dbReference>
<evidence type="ECO:0000256" key="1">
    <source>
        <dbReference type="ARBA" id="ARBA00000826"/>
    </source>
</evidence>
<evidence type="ECO:0000256" key="8">
    <source>
        <dbReference type="ARBA" id="ARBA00023056"/>
    </source>
</evidence>
<dbReference type="NCBIfam" id="TIGR01515">
    <property type="entry name" value="branching_enzym"/>
    <property type="match status" value="1"/>
</dbReference>
<keyword evidence="8 10" id="KW-0320">Glycogen biosynthesis</keyword>
<dbReference type="InterPro" id="IPR013780">
    <property type="entry name" value="Glyco_hydro_b"/>
</dbReference>
<evidence type="ECO:0000256" key="4">
    <source>
        <dbReference type="ARBA" id="ARBA00009000"/>
    </source>
</evidence>
<dbReference type="InterPro" id="IPR017853">
    <property type="entry name" value="GH"/>
</dbReference>
<dbReference type="GO" id="GO:0004553">
    <property type="term" value="F:hydrolase activity, hydrolyzing O-glycosyl compounds"/>
    <property type="evidence" value="ECO:0007669"/>
    <property type="project" value="InterPro"/>
</dbReference>
<feature type="compositionally biased region" description="Basic and acidic residues" evidence="12">
    <location>
        <begin position="648"/>
        <end position="666"/>
    </location>
</feature>
<dbReference type="GO" id="GO:0005978">
    <property type="term" value="P:glycogen biosynthetic process"/>
    <property type="evidence" value="ECO:0007669"/>
    <property type="project" value="UniProtKB-UniRule"/>
</dbReference>
<dbReference type="Proteomes" id="UP000032522">
    <property type="component" value="Unassembled WGS sequence"/>
</dbReference>
<dbReference type="NCBIfam" id="NF003811">
    <property type="entry name" value="PRK05402.1"/>
    <property type="match status" value="1"/>
</dbReference>
<dbReference type="AlphaFoldDB" id="A0A0D8BW65"/>
<dbReference type="PANTHER" id="PTHR43651:SF3">
    <property type="entry name" value="1,4-ALPHA-GLUCAN-BRANCHING ENZYME"/>
    <property type="match status" value="1"/>
</dbReference>
<comment type="function">
    <text evidence="2 10">Catalyzes the formation of the alpha-1,6-glucosidic linkages in glycogen by scission of a 1,4-alpha-linked oligosaccharide from growing alpha-1,4-glucan chains and the subsequent attachment of the oligosaccharide to the alpha-1,6 position.</text>
</comment>